<dbReference type="PANTHER" id="PTHR12111:SF1">
    <property type="entry name" value="SPLICING FACTOR YJU2"/>
    <property type="match status" value="1"/>
</dbReference>
<organism evidence="10">
    <name type="scientific">Xenopsylla cheopis</name>
    <name type="common">Oriental rat flea</name>
    <name type="synonym">Pulex cheopis</name>
    <dbReference type="NCBI Taxonomy" id="163159"/>
    <lineage>
        <taxon>Eukaryota</taxon>
        <taxon>Metazoa</taxon>
        <taxon>Ecdysozoa</taxon>
        <taxon>Arthropoda</taxon>
        <taxon>Hexapoda</taxon>
        <taxon>Insecta</taxon>
        <taxon>Pterygota</taxon>
        <taxon>Neoptera</taxon>
        <taxon>Endopterygota</taxon>
        <taxon>Siphonaptera</taxon>
        <taxon>Pulicidae</taxon>
        <taxon>Xenopsyllinae</taxon>
        <taxon>Xenopsylla</taxon>
    </lineage>
</organism>
<keyword evidence="7 8" id="KW-0539">Nucleus</keyword>
<comment type="similarity">
    <text evidence="8">Belongs to the CWC16 family. YJU2 subfamily.</text>
</comment>
<dbReference type="GO" id="GO:0071006">
    <property type="term" value="C:U2-type catalytic step 1 spliceosome"/>
    <property type="evidence" value="ECO:0007669"/>
    <property type="project" value="UniProtKB-UniRule"/>
</dbReference>
<dbReference type="GO" id="GO:0000349">
    <property type="term" value="P:generation of catalytic spliceosome for first transesterification step"/>
    <property type="evidence" value="ECO:0007669"/>
    <property type="project" value="UniProtKB-UniRule"/>
</dbReference>
<proteinExistence type="inferred from homology"/>
<evidence type="ECO:0000256" key="2">
    <source>
        <dbReference type="ARBA" id="ARBA00022664"/>
    </source>
</evidence>
<dbReference type="InterPro" id="IPR007590">
    <property type="entry name" value="Saf4/Yju2"/>
</dbReference>
<keyword evidence="4 8" id="KW-0747">Spliceosome</keyword>
<evidence type="ECO:0000256" key="3">
    <source>
        <dbReference type="ARBA" id="ARBA00022723"/>
    </source>
</evidence>
<feature type="binding site" evidence="8">
    <location>
        <position position="43"/>
    </location>
    <ligand>
        <name>Zn(2+)</name>
        <dbReference type="ChEBI" id="CHEBI:29105"/>
    </ligand>
</feature>
<dbReference type="AlphaFoldDB" id="A0A6M2DJH7"/>
<evidence type="ECO:0000256" key="9">
    <source>
        <dbReference type="SAM" id="Coils"/>
    </source>
</evidence>
<dbReference type="HAMAP" id="MF_03226">
    <property type="entry name" value="YJU2"/>
    <property type="match status" value="1"/>
</dbReference>
<feature type="binding site" evidence="8">
    <location>
        <position position="80"/>
    </location>
    <ligand>
        <name>Zn(2+)</name>
        <dbReference type="ChEBI" id="CHEBI:29105"/>
    </ligand>
</feature>
<evidence type="ECO:0000256" key="7">
    <source>
        <dbReference type="ARBA" id="ARBA00023242"/>
    </source>
</evidence>
<dbReference type="GO" id="GO:0046872">
    <property type="term" value="F:metal ion binding"/>
    <property type="evidence" value="ECO:0007669"/>
    <property type="project" value="UniProtKB-KW"/>
</dbReference>
<evidence type="ECO:0000256" key="6">
    <source>
        <dbReference type="ARBA" id="ARBA00023187"/>
    </source>
</evidence>
<reference evidence="10" key="1">
    <citation type="submission" date="2020-03" db="EMBL/GenBank/DDBJ databases">
        <title>Transcriptomic Profiling of the Digestive Tract of the Rat Flea, Xenopsylla cheopis, Following Blood Feeding and Infection with Yersinia pestis.</title>
        <authorList>
            <person name="Bland D.M."/>
            <person name="Martens C.A."/>
            <person name="Virtaneva K."/>
            <person name="Kanakabandi K."/>
            <person name="Long D."/>
            <person name="Rosenke R."/>
            <person name="Saturday G.A."/>
            <person name="Hoyt F.H."/>
            <person name="Bruno D.P."/>
            <person name="Ribeiro J.M.C."/>
            <person name="Hinnebusch J."/>
        </authorList>
    </citation>
    <scope>NUCLEOTIDE SEQUENCE</scope>
</reference>
<keyword evidence="2" id="KW-0507">mRNA processing</keyword>
<evidence type="ECO:0000256" key="8">
    <source>
        <dbReference type="HAMAP-Rule" id="MF_03226"/>
    </source>
</evidence>
<comment type="subunit">
    <text evidence="8">Component of the spliceosome. Present in the activated B complex, the catalytically activated B* complex which catalyzes the branching, the catalytic step 1 C complex catalyzing the exon ligation, and the postcatalytic P complex containing the ligated exons (mRNA) and the excised lariat intron.</text>
</comment>
<protein>
    <recommendedName>
        <fullName evidence="8">Splicing factor YJU2</fullName>
    </recommendedName>
</protein>
<evidence type="ECO:0000256" key="1">
    <source>
        <dbReference type="ARBA" id="ARBA00004123"/>
    </source>
</evidence>
<evidence type="ECO:0000256" key="5">
    <source>
        <dbReference type="ARBA" id="ARBA00022833"/>
    </source>
</evidence>
<keyword evidence="9" id="KW-0175">Coiled coil</keyword>
<comment type="function">
    <text evidence="8">Part of the spliceosome which catalyzes two sequential transesterification reactions, first the excision of the non-coding intron from pre-mRNA and then the ligation of the coding exons to form the mature mRNA. Plays a role in stabilizing the structure of the spliceosome catalytic core and docking of the branch helix into the active site, producing 5'-exon and lariat intron-3'-intermediates.</text>
</comment>
<keyword evidence="6" id="KW-0508">mRNA splicing</keyword>
<evidence type="ECO:0000256" key="4">
    <source>
        <dbReference type="ARBA" id="ARBA00022728"/>
    </source>
</evidence>
<accession>A0A6M2DJH7</accession>
<dbReference type="InterPro" id="IPR043701">
    <property type="entry name" value="Yju2"/>
</dbReference>
<feature type="coiled-coil region" evidence="9">
    <location>
        <begin position="108"/>
        <end position="154"/>
    </location>
</feature>
<name>A0A6M2DJH7_XENCH</name>
<comment type="subcellular location">
    <subcellularLocation>
        <location evidence="1 8">Nucleus</location>
    </subcellularLocation>
</comment>
<keyword evidence="3 8" id="KW-0479">Metal-binding</keyword>
<dbReference type="PANTHER" id="PTHR12111">
    <property type="entry name" value="SPLICING FACTOR YJU2"/>
    <property type="match status" value="1"/>
</dbReference>
<dbReference type="EMBL" id="GIIL01002460">
    <property type="protein sequence ID" value="NOV46186.1"/>
    <property type="molecule type" value="Transcribed_RNA"/>
</dbReference>
<feature type="binding site" evidence="8">
    <location>
        <position position="83"/>
    </location>
    <ligand>
        <name>Zn(2+)</name>
        <dbReference type="ChEBI" id="CHEBI:29105"/>
    </ligand>
</feature>
<sequence>MSERKVLNKYYPPDFDPSKIPRLKQARNRQYTVRMMAPFNMRCITCGEYIYKGKKFNARKEDVENEDYLGIRIYRFYIKCTRCLQEISFKTDPKNTDYEIEAGATRNFMALKRAEEQAERELQEIKDEEANNPMKQLENRTQQSRNEIELLESLEELRDLNRRQQAIDYDSMLKQYNPQETAREREERLQREDEEYIKSLKFGSSTSKIIAEEIIEDANDIQDIEHDSNLIKSTTNSKQLKTGMNNNSWNKSVGVSKKSSLGALVKTKVNVAKTDVKENIVKDISVKPEMKTNALSLLGTYSDSDENSN</sequence>
<dbReference type="Pfam" id="PF04502">
    <property type="entry name" value="Saf4_Yju2"/>
    <property type="match status" value="1"/>
</dbReference>
<evidence type="ECO:0000313" key="10">
    <source>
        <dbReference type="EMBL" id="NOV46186.1"/>
    </source>
</evidence>
<keyword evidence="5 8" id="KW-0862">Zinc</keyword>
<feature type="binding site" evidence="8">
    <location>
        <position position="46"/>
    </location>
    <ligand>
        <name>Zn(2+)</name>
        <dbReference type="ChEBI" id="CHEBI:29105"/>
    </ligand>
</feature>